<dbReference type="Proteomes" id="UP000886822">
    <property type="component" value="Unassembled WGS sequence"/>
</dbReference>
<comment type="caution">
    <text evidence="2">The sequence shown here is derived from an EMBL/GenBank/DDBJ whole genome shotgun (WGS) entry which is preliminary data.</text>
</comment>
<dbReference type="AlphaFoldDB" id="A0A9D1QV47"/>
<gene>
    <name evidence="2" type="ORF">H9875_08615</name>
</gene>
<accession>A0A9D1QV47</accession>
<dbReference type="EMBL" id="DXGJ01000065">
    <property type="protein sequence ID" value="HIW72670.1"/>
    <property type="molecule type" value="Genomic_DNA"/>
</dbReference>
<evidence type="ECO:0000313" key="3">
    <source>
        <dbReference type="Proteomes" id="UP000886822"/>
    </source>
</evidence>
<dbReference type="InterPro" id="IPR001387">
    <property type="entry name" value="Cro/C1-type_HTH"/>
</dbReference>
<dbReference type="SUPFAM" id="SSF47413">
    <property type="entry name" value="lambda repressor-like DNA-binding domains"/>
    <property type="match status" value="1"/>
</dbReference>
<dbReference type="CDD" id="cd00093">
    <property type="entry name" value="HTH_XRE"/>
    <property type="match status" value="1"/>
</dbReference>
<evidence type="ECO:0000313" key="2">
    <source>
        <dbReference type="EMBL" id="HIW72670.1"/>
    </source>
</evidence>
<dbReference type="Gene3D" id="1.10.260.40">
    <property type="entry name" value="lambda repressor-like DNA-binding domains"/>
    <property type="match status" value="1"/>
</dbReference>
<dbReference type="InterPro" id="IPR010982">
    <property type="entry name" value="Lambda_DNA-bd_dom_sf"/>
</dbReference>
<dbReference type="SMART" id="SM00530">
    <property type="entry name" value="HTH_XRE"/>
    <property type="match status" value="1"/>
</dbReference>
<organism evidence="2 3">
    <name type="scientific">Candidatus Levilactobacillus faecigallinarum</name>
    <dbReference type="NCBI Taxonomy" id="2838638"/>
    <lineage>
        <taxon>Bacteria</taxon>
        <taxon>Bacillati</taxon>
        <taxon>Bacillota</taxon>
        <taxon>Bacilli</taxon>
        <taxon>Lactobacillales</taxon>
        <taxon>Lactobacillaceae</taxon>
        <taxon>Levilactobacillus</taxon>
    </lineage>
</organism>
<sequence length="66" mass="7460">MVSNVYQRIVQLAKLRNMSIYQLEHEAGLSNGNVSKWKENNPSFENIIKVSKALGVSIEYFTKGGE</sequence>
<name>A0A9D1QV47_9LACO</name>
<dbReference type="Pfam" id="PF01381">
    <property type="entry name" value="HTH_3"/>
    <property type="match status" value="1"/>
</dbReference>
<protein>
    <submittedName>
        <fullName evidence="2">Helix-turn-helix domain-containing protein</fullName>
    </submittedName>
</protein>
<feature type="domain" description="HTH cro/C1-type" evidence="1">
    <location>
        <begin position="9"/>
        <end position="61"/>
    </location>
</feature>
<evidence type="ECO:0000259" key="1">
    <source>
        <dbReference type="PROSITE" id="PS50943"/>
    </source>
</evidence>
<reference evidence="2" key="1">
    <citation type="journal article" date="2021" name="PeerJ">
        <title>Extensive microbial diversity within the chicken gut microbiome revealed by metagenomics and culture.</title>
        <authorList>
            <person name="Gilroy R."/>
            <person name="Ravi A."/>
            <person name="Getino M."/>
            <person name="Pursley I."/>
            <person name="Horton D.L."/>
            <person name="Alikhan N.F."/>
            <person name="Baker D."/>
            <person name="Gharbi K."/>
            <person name="Hall N."/>
            <person name="Watson M."/>
            <person name="Adriaenssens E.M."/>
            <person name="Foster-Nyarko E."/>
            <person name="Jarju S."/>
            <person name="Secka A."/>
            <person name="Antonio M."/>
            <person name="Oren A."/>
            <person name="Chaudhuri R.R."/>
            <person name="La Ragione R."/>
            <person name="Hildebrand F."/>
            <person name="Pallen M.J."/>
        </authorList>
    </citation>
    <scope>NUCLEOTIDE SEQUENCE</scope>
    <source>
        <strain evidence="2">CHK173-259</strain>
    </source>
</reference>
<dbReference type="GO" id="GO:0003677">
    <property type="term" value="F:DNA binding"/>
    <property type="evidence" value="ECO:0007669"/>
    <property type="project" value="InterPro"/>
</dbReference>
<reference evidence="2" key="2">
    <citation type="submission" date="2021-04" db="EMBL/GenBank/DDBJ databases">
        <authorList>
            <person name="Gilroy R."/>
        </authorList>
    </citation>
    <scope>NUCLEOTIDE SEQUENCE</scope>
    <source>
        <strain evidence="2">CHK173-259</strain>
    </source>
</reference>
<dbReference type="PROSITE" id="PS50943">
    <property type="entry name" value="HTH_CROC1"/>
    <property type="match status" value="1"/>
</dbReference>
<proteinExistence type="predicted"/>